<dbReference type="AlphaFoldDB" id="A0AAQ3RRQ4"/>
<reference evidence="1 2" key="1">
    <citation type="journal article" date="2023" name="Life. Sci Alliance">
        <title>Evolutionary insights into 3D genome organization and epigenetic landscape of Vigna mungo.</title>
        <authorList>
            <person name="Junaid A."/>
            <person name="Singh B."/>
            <person name="Bhatia S."/>
        </authorList>
    </citation>
    <scope>NUCLEOTIDE SEQUENCE [LARGE SCALE GENOMIC DNA]</scope>
    <source>
        <strain evidence="1">Urdbean</strain>
    </source>
</reference>
<name>A0AAQ3RRQ4_VIGMU</name>
<accession>A0AAQ3RRQ4</accession>
<gene>
    <name evidence="1" type="ORF">V8G54_024873</name>
</gene>
<protein>
    <submittedName>
        <fullName evidence="1">Uncharacterized protein</fullName>
    </submittedName>
</protein>
<sequence>MCIRIRLRSKFFHKLEPNTRTYWRRSNRIRLPSKLLENLDPDTPSRCEKLDPDTSLMEVVGEAGSGYACFGTPSQCSNRIPSASNRIHNLLFTSLIPPSTFGHLHPLRHHHQHCSCSSINDCLALPLNHRPSTCNNHIKNGKIDYLCSTAGHSQANTSAHRLAQSSSK</sequence>
<dbReference type="EMBL" id="CP144694">
    <property type="protein sequence ID" value="WVZ04067.1"/>
    <property type="molecule type" value="Genomic_DNA"/>
</dbReference>
<evidence type="ECO:0000313" key="1">
    <source>
        <dbReference type="EMBL" id="WVZ04067.1"/>
    </source>
</evidence>
<dbReference type="Proteomes" id="UP001374535">
    <property type="component" value="Chromosome 7"/>
</dbReference>
<evidence type="ECO:0000313" key="2">
    <source>
        <dbReference type="Proteomes" id="UP001374535"/>
    </source>
</evidence>
<organism evidence="1 2">
    <name type="scientific">Vigna mungo</name>
    <name type="common">Black gram</name>
    <name type="synonym">Phaseolus mungo</name>
    <dbReference type="NCBI Taxonomy" id="3915"/>
    <lineage>
        <taxon>Eukaryota</taxon>
        <taxon>Viridiplantae</taxon>
        <taxon>Streptophyta</taxon>
        <taxon>Embryophyta</taxon>
        <taxon>Tracheophyta</taxon>
        <taxon>Spermatophyta</taxon>
        <taxon>Magnoliopsida</taxon>
        <taxon>eudicotyledons</taxon>
        <taxon>Gunneridae</taxon>
        <taxon>Pentapetalae</taxon>
        <taxon>rosids</taxon>
        <taxon>fabids</taxon>
        <taxon>Fabales</taxon>
        <taxon>Fabaceae</taxon>
        <taxon>Papilionoideae</taxon>
        <taxon>50 kb inversion clade</taxon>
        <taxon>NPAAA clade</taxon>
        <taxon>indigoferoid/millettioid clade</taxon>
        <taxon>Phaseoleae</taxon>
        <taxon>Vigna</taxon>
    </lineage>
</organism>
<keyword evidence="2" id="KW-1185">Reference proteome</keyword>
<proteinExistence type="predicted"/>